<keyword evidence="1" id="KW-0812">Transmembrane</keyword>
<feature type="transmembrane region" description="Helical" evidence="1">
    <location>
        <begin position="21"/>
        <end position="41"/>
    </location>
</feature>
<dbReference type="AlphaFoldDB" id="A0A955E151"/>
<feature type="transmembrane region" description="Helical" evidence="1">
    <location>
        <begin position="47"/>
        <end position="65"/>
    </location>
</feature>
<dbReference type="Proteomes" id="UP000714817">
    <property type="component" value="Unassembled WGS sequence"/>
</dbReference>
<feature type="transmembrane region" description="Helical" evidence="1">
    <location>
        <begin position="77"/>
        <end position="97"/>
    </location>
</feature>
<comment type="caution">
    <text evidence="2">The sequence shown here is derived from an EMBL/GenBank/DDBJ whole genome shotgun (WGS) entry which is preliminary data.</text>
</comment>
<organism evidence="2 3">
    <name type="scientific">candidate division WWE3 bacterium</name>
    <dbReference type="NCBI Taxonomy" id="2053526"/>
    <lineage>
        <taxon>Bacteria</taxon>
        <taxon>Katanobacteria</taxon>
    </lineage>
</organism>
<reference evidence="2" key="1">
    <citation type="submission" date="2020-04" db="EMBL/GenBank/DDBJ databases">
        <authorList>
            <person name="Zhang T."/>
        </authorList>
    </citation>
    <scope>NUCLEOTIDE SEQUENCE</scope>
    <source>
        <strain evidence="2">HKST-UBA80</strain>
    </source>
</reference>
<feature type="transmembrane region" description="Helical" evidence="1">
    <location>
        <begin position="103"/>
        <end position="124"/>
    </location>
</feature>
<keyword evidence="1" id="KW-1133">Transmembrane helix</keyword>
<evidence type="ECO:0000313" key="3">
    <source>
        <dbReference type="Proteomes" id="UP000714817"/>
    </source>
</evidence>
<feature type="transmembrane region" description="Helical" evidence="1">
    <location>
        <begin position="131"/>
        <end position="151"/>
    </location>
</feature>
<gene>
    <name evidence="2" type="ORF">KDA10_03590</name>
</gene>
<proteinExistence type="predicted"/>
<keyword evidence="1" id="KW-0472">Membrane</keyword>
<feature type="non-terminal residue" evidence="2">
    <location>
        <position position="1"/>
    </location>
</feature>
<protein>
    <submittedName>
        <fullName evidence="2">Uncharacterized protein</fullName>
    </submittedName>
</protein>
<name>A0A955E151_UNCKA</name>
<evidence type="ECO:0000313" key="2">
    <source>
        <dbReference type="EMBL" id="MCA9302412.1"/>
    </source>
</evidence>
<reference evidence="2" key="2">
    <citation type="journal article" date="2021" name="Microbiome">
        <title>Successional dynamics and alternative stable states in a saline activated sludge microbial community over 9 years.</title>
        <authorList>
            <person name="Wang Y."/>
            <person name="Ye J."/>
            <person name="Ju F."/>
            <person name="Liu L."/>
            <person name="Boyd J.A."/>
            <person name="Deng Y."/>
            <person name="Parks D.H."/>
            <person name="Jiang X."/>
            <person name="Yin X."/>
            <person name="Woodcroft B.J."/>
            <person name="Tyson G.W."/>
            <person name="Hugenholtz P."/>
            <person name="Polz M.F."/>
            <person name="Zhang T."/>
        </authorList>
    </citation>
    <scope>NUCLEOTIDE SEQUENCE</scope>
    <source>
        <strain evidence="2">HKST-UBA80</strain>
    </source>
</reference>
<sequence length="266" mass="30598">EARATIKKNLKDVISIGNENLGVSAFVIAELLLVLIWPAAIPRIFTPVLPFLIILLTINLHNGLENFRSVMKDSKKMFLFFLSSQFFLLFLYVVLQFKYRLQFLLPIKEVFIVMLVLQVLLVFLQLLKNKNVFLVSLAFVVFGWSLSTVFLHKDIFKVVRQANVYATSNLKGTVGYNDVSSVSDWYLNQAGLNKSISGRFFDLTKKSNREYDVLLEQGFDYFLVTNEHNTDLTIDLSSWPHLKVIKSFSSNINGKTFFTNIIEFEK</sequence>
<evidence type="ECO:0000256" key="1">
    <source>
        <dbReference type="SAM" id="Phobius"/>
    </source>
</evidence>
<accession>A0A955E151</accession>
<dbReference type="EMBL" id="JAGQNY010000016">
    <property type="protein sequence ID" value="MCA9302412.1"/>
    <property type="molecule type" value="Genomic_DNA"/>
</dbReference>